<dbReference type="KEGG" id="cci:CC1G_11647"/>
<dbReference type="OrthoDB" id="10250191at2759"/>
<evidence type="ECO:0000256" key="7">
    <source>
        <dbReference type="ARBA" id="ARBA00023209"/>
    </source>
</evidence>
<keyword evidence="3 10" id="KW-0444">Lipid biosynthesis</keyword>
<name>A8P492_COPC7</name>
<dbReference type="HOGENOM" id="CLU_030471_1_0_1"/>
<evidence type="ECO:0000256" key="1">
    <source>
        <dbReference type="ARBA" id="ARBA00005042"/>
    </source>
</evidence>
<dbReference type="OMA" id="HKCLAQC"/>
<evidence type="ECO:0000256" key="8">
    <source>
        <dbReference type="ARBA" id="ARBA00023264"/>
    </source>
</evidence>
<evidence type="ECO:0000256" key="9">
    <source>
        <dbReference type="ARBA" id="ARBA00048586"/>
    </source>
</evidence>
<dbReference type="GO" id="GO:0005739">
    <property type="term" value="C:mitochondrion"/>
    <property type="evidence" value="ECO:0007669"/>
    <property type="project" value="UniProtKB-SubCell"/>
</dbReference>
<keyword evidence="10" id="KW-0496">Mitochondrion</keyword>
<protein>
    <recommendedName>
        <fullName evidence="10">CDP-diacylglycerol--glycerol-3-phosphate 3-phosphatidyltransferase</fullName>
        <ecNumber evidence="10">2.7.8.5</ecNumber>
    </recommendedName>
</protein>
<dbReference type="PANTHER" id="PTHR12586">
    <property type="entry name" value="CDP-DIACYLGLYCEROL--SERINE O-PHOSPHATIDYLTRANSFERASE"/>
    <property type="match status" value="1"/>
</dbReference>
<dbReference type="GO" id="GO:0032049">
    <property type="term" value="P:cardiolipin biosynthetic process"/>
    <property type="evidence" value="ECO:0007669"/>
    <property type="project" value="InterPro"/>
</dbReference>
<feature type="domain" description="PLD phosphodiesterase" evidence="12">
    <location>
        <begin position="181"/>
        <end position="202"/>
    </location>
</feature>
<comment type="pathway">
    <text evidence="1 10">Phospholipid metabolism; phosphatidylglycerol biosynthesis; phosphatidylglycerol from CDP-diacylglycerol: step 1/2.</text>
</comment>
<proteinExistence type="inferred from homology"/>
<sequence>MLAARGCRFSQQFLSKTTRNTCVLRCIQGYYSRSLSTTSYDPVIREFARELCKKQPSFVVNPRNIAVLGEPKQFLDKLLGMIGRAKERIFISSLYIGSKETKLMSALQDALRREPQLQVFLQLDLNRSTRPGESSTARILLPLIREFPERIHVSLFRSPHLKGIMAKLVPPRFNEGWGTWHAKVYGVDNEVMISGANLNNSYFTNRQDRYLHFQDQPTFAQYCFDFLKLASTFSFRLLPSQEGSQTQSSKHTYHKEGYTVSWPDPVSHPHQIQAQVRNALSAFQETHLARTNTQVLQTSEENQSVVIYPIIQAGQFGIHEEETVFELLFKHLRSMAPKRPLLDLTSGYFSLYKPYQTLILSTSNVDCRIIAASPQANGFYGSAGISGLIPEGYTLYEQRFMKAVQSAKRLWTESPADGQGHGVSLVEWAKPGWTYHAKGIWLSPDASSHPILTLFGSTNLNARSAHLDTELSFLMIIPSGSTPPPPSTSGPDMGESPDSPVSELRARLAQEISHIRESAVPWQGAQRKVRSITRLLVRILKGML</sequence>
<dbReference type="InterPro" id="IPR001736">
    <property type="entry name" value="PLipase_D/transphosphatidylase"/>
</dbReference>
<dbReference type="GeneID" id="6015297"/>
<dbReference type="eggNOG" id="KOG3964">
    <property type="taxonomic scope" value="Eukaryota"/>
</dbReference>
<dbReference type="GO" id="GO:0005524">
    <property type="term" value="F:ATP binding"/>
    <property type="evidence" value="ECO:0007669"/>
    <property type="project" value="UniProtKB-KW"/>
</dbReference>
<evidence type="ECO:0000259" key="12">
    <source>
        <dbReference type="PROSITE" id="PS50035"/>
    </source>
</evidence>
<keyword evidence="5" id="KW-0677">Repeat</keyword>
<dbReference type="Gene3D" id="3.30.870.10">
    <property type="entry name" value="Endonuclease Chain A"/>
    <property type="match status" value="2"/>
</dbReference>
<dbReference type="UniPathway" id="UPA00084">
    <property type="reaction ID" value="UER00503"/>
</dbReference>
<keyword evidence="10" id="KW-0067">ATP-binding</keyword>
<comment type="similarity">
    <text evidence="2 10">Belongs to the CDP-alcohol phosphatidyltransferase class-II family.</text>
</comment>
<dbReference type="Proteomes" id="UP000001861">
    <property type="component" value="Unassembled WGS sequence"/>
</dbReference>
<dbReference type="SMART" id="SM00155">
    <property type="entry name" value="PLDc"/>
    <property type="match status" value="2"/>
</dbReference>
<comment type="subcellular location">
    <subcellularLocation>
        <location evidence="10">Mitochondrion</location>
    </subcellularLocation>
</comment>
<dbReference type="EC" id="2.7.8.5" evidence="10"/>
<keyword evidence="10" id="KW-0547">Nucleotide-binding</keyword>
<evidence type="ECO:0000313" key="13">
    <source>
        <dbReference type="EMBL" id="EAU83121.2"/>
    </source>
</evidence>
<dbReference type="EMBL" id="AACS02000004">
    <property type="protein sequence ID" value="EAU83121.2"/>
    <property type="molecule type" value="Genomic_DNA"/>
</dbReference>
<dbReference type="InterPro" id="IPR016270">
    <property type="entry name" value="PGS1"/>
</dbReference>
<evidence type="ECO:0000256" key="2">
    <source>
        <dbReference type="ARBA" id="ARBA00010682"/>
    </source>
</evidence>
<dbReference type="STRING" id="240176.A8P492"/>
<comment type="function">
    <text evidence="10">Functions in the biosynthesis of the anionic phospholipids phosphatidylglycerol and cardiolipin.</text>
</comment>
<dbReference type="CDD" id="cd09137">
    <property type="entry name" value="PLDc_PGS1_euk_2"/>
    <property type="match status" value="1"/>
</dbReference>
<dbReference type="VEuPathDB" id="FungiDB:CC1G_11647"/>
<dbReference type="CDD" id="cd09135">
    <property type="entry name" value="PLDc_PGS1_euk_1"/>
    <property type="match status" value="1"/>
</dbReference>
<evidence type="ECO:0000256" key="10">
    <source>
        <dbReference type="RuleBase" id="RU365024"/>
    </source>
</evidence>
<comment type="caution">
    <text evidence="13">The sequence shown here is derived from an EMBL/GenBank/DDBJ whole genome shotgun (WGS) entry which is preliminary data.</text>
</comment>
<evidence type="ECO:0000256" key="5">
    <source>
        <dbReference type="ARBA" id="ARBA00022737"/>
    </source>
</evidence>
<dbReference type="AlphaFoldDB" id="A8P492"/>
<evidence type="ECO:0000313" key="14">
    <source>
        <dbReference type="Proteomes" id="UP000001861"/>
    </source>
</evidence>
<feature type="region of interest" description="Disordered" evidence="11">
    <location>
        <begin position="478"/>
        <end position="502"/>
    </location>
</feature>
<organism evidence="13 14">
    <name type="scientific">Coprinopsis cinerea (strain Okayama-7 / 130 / ATCC MYA-4618 / FGSC 9003)</name>
    <name type="common">Inky cap fungus</name>
    <name type="synonym">Hormographiella aspergillata</name>
    <dbReference type="NCBI Taxonomy" id="240176"/>
    <lineage>
        <taxon>Eukaryota</taxon>
        <taxon>Fungi</taxon>
        <taxon>Dikarya</taxon>
        <taxon>Basidiomycota</taxon>
        <taxon>Agaricomycotina</taxon>
        <taxon>Agaricomycetes</taxon>
        <taxon>Agaricomycetidae</taxon>
        <taxon>Agaricales</taxon>
        <taxon>Agaricineae</taxon>
        <taxon>Psathyrellaceae</taxon>
        <taxon>Coprinopsis</taxon>
    </lineage>
</organism>
<keyword evidence="14" id="KW-1185">Reference proteome</keyword>
<dbReference type="RefSeq" id="XP_001838704.2">
    <property type="nucleotide sequence ID" value="XM_001838652.2"/>
</dbReference>
<evidence type="ECO:0000256" key="11">
    <source>
        <dbReference type="SAM" id="MobiDB-lite"/>
    </source>
</evidence>
<gene>
    <name evidence="13" type="ORF">CC1G_11647</name>
</gene>
<keyword evidence="7 10" id="KW-0594">Phospholipid biosynthesis</keyword>
<accession>A8P492</accession>
<evidence type="ECO:0000256" key="4">
    <source>
        <dbReference type="ARBA" id="ARBA00022679"/>
    </source>
</evidence>
<dbReference type="SUPFAM" id="SSF56024">
    <property type="entry name" value="Phospholipase D/nuclease"/>
    <property type="match status" value="1"/>
</dbReference>
<reference evidence="13 14" key="1">
    <citation type="journal article" date="2010" name="Proc. Natl. Acad. Sci. U.S.A.">
        <title>Insights into evolution of multicellular fungi from the assembled chromosomes of the mushroom Coprinopsis cinerea (Coprinus cinereus).</title>
        <authorList>
            <person name="Stajich J.E."/>
            <person name="Wilke S.K."/>
            <person name="Ahren D."/>
            <person name="Au C.H."/>
            <person name="Birren B.W."/>
            <person name="Borodovsky M."/>
            <person name="Burns C."/>
            <person name="Canback B."/>
            <person name="Casselton L.A."/>
            <person name="Cheng C.K."/>
            <person name="Deng J."/>
            <person name="Dietrich F.S."/>
            <person name="Fargo D.C."/>
            <person name="Farman M.L."/>
            <person name="Gathman A.C."/>
            <person name="Goldberg J."/>
            <person name="Guigo R."/>
            <person name="Hoegger P.J."/>
            <person name="Hooker J.B."/>
            <person name="Huggins A."/>
            <person name="James T.Y."/>
            <person name="Kamada T."/>
            <person name="Kilaru S."/>
            <person name="Kodira C."/>
            <person name="Kues U."/>
            <person name="Kupfer D."/>
            <person name="Kwan H.S."/>
            <person name="Lomsadze A."/>
            <person name="Li W."/>
            <person name="Lilly W.W."/>
            <person name="Ma L.J."/>
            <person name="Mackey A.J."/>
            <person name="Manning G."/>
            <person name="Martin F."/>
            <person name="Muraguchi H."/>
            <person name="Natvig D.O."/>
            <person name="Palmerini H."/>
            <person name="Ramesh M.A."/>
            <person name="Rehmeyer C.J."/>
            <person name="Roe B.A."/>
            <person name="Shenoy N."/>
            <person name="Stanke M."/>
            <person name="Ter-Hovhannisyan V."/>
            <person name="Tunlid A."/>
            <person name="Velagapudi R."/>
            <person name="Vision T.J."/>
            <person name="Zeng Q."/>
            <person name="Zolan M.E."/>
            <person name="Pukkila P.J."/>
        </authorList>
    </citation>
    <scope>NUCLEOTIDE SEQUENCE [LARGE SCALE GENOMIC DNA]</scope>
    <source>
        <strain evidence="14">Okayama-7 / 130 / ATCC MYA-4618 / FGSC 9003</strain>
    </source>
</reference>
<comment type="catalytic activity">
    <reaction evidence="9 10">
        <text>a CDP-1,2-diacyl-sn-glycerol + sn-glycerol 3-phosphate = a 1,2-diacyl-sn-glycero-3-phospho-(1'-sn-glycero-3'-phosphate) + CMP + H(+)</text>
        <dbReference type="Rhea" id="RHEA:12593"/>
        <dbReference type="ChEBI" id="CHEBI:15378"/>
        <dbReference type="ChEBI" id="CHEBI:57597"/>
        <dbReference type="ChEBI" id="CHEBI:58332"/>
        <dbReference type="ChEBI" id="CHEBI:60110"/>
        <dbReference type="ChEBI" id="CHEBI:60377"/>
        <dbReference type="EC" id="2.7.8.5"/>
    </reaction>
</comment>
<evidence type="ECO:0000256" key="6">
    <source>
        <dbReference type="ARBA" id="ARBA00023098"/>
    </source>
</evidence>
<evidence type="ECO:0000256" key="3">
    <source>
        <dbReference type="ARBA" id="ARBA00022516"/>
    </source>
</evidence>
<keyword evidence="4 10" id="KW-0808">Transferase</keyword>
<keyword evidence="8 10" id="KW-1208">Phospholipid metabolism</keyword>
<dbReference type="FunCoup" id="A8P492">
    <property type="interactions" value="583"/>
</dbReference>
<dbReference type="PROSITE" id="PS50035">
    <property type="entry name" value="PLD"/>
    <property type="match status" value="1"/>
</dbReference>
<dbReference type="InParanoid" id="A8P492"/>
<dbReference type="PANTHER" id="PTHR12586:SF1">
    <property type="entry name" value="CDP-DIACYLGLYCEROL--GLYCEROL-3-PHOSPHATE 3-PHOSPHATIDYLTRANSFERASE, MITOCHONDRIAL"/>
    <property type="match status" value="1"/>
</dbReference>
<dbReference type="GO" id="GO:0008444">
    <property type="term" value="F:CDP-diacylglycerol-glycerol-3-phosphate 3-phosphatidyltransferase activity"/>
    <property type="evidence" value="ECO:0007669"/>
    <property type="project" value="UniProtKB-EC"/>
</dbReference>
<keyword evidence="6 10" id="KW-0443">Lipid metabolism</keyword>